<proteinExistence type="predicted"/>
<evidence type="ECO:0000313" key="6">
    <source>
        <dbReference type="Proteomes" id="UP000318571"/>
    </source>
</evidence>
<keyword evidence="2" id="KW-0689">Ribosomal protein</keyword>
<evidence type="ECO:0000256" key="3">
    <source>
        <dbReference type="ARBA" id="ARBA00023128"/>
    </source>
</evidence>
<dbReference type="GO" id="GO:0003735">
    <property type="term" value="F:structural constituent of ribosome"/>
    <property type="evidence" value="ECO:0007669"/>
    <property type="project" value="InterPro"/>
</dbReference>
<dbReference type="GO" id="GO:0005762">
    <property type="term" value="C:mitochondrial large ribosomal subunit"/>
    <property type="evidence" value="ECO:0007669"/>
    <property type="project" value="TreeGrafter"/>
</dbReference>
<dbReference type="PANTHER" id="PTHR13014">
    <property type="entry name" value="MITOCHONDRIAL 28S RIBOSOMAL PROTEIN S30/P52 PRO-APOTOTIC PROTEIN"/>
    <property type="match status" value="1"/>
</dbReference>
<name>A0A553PLM3_TIGCA</name>
<dbReference type="Proteomes" id="UP000318571">
    <property type="component" value="Chromosome 11"/>
</dbReference>
<dbReference type="InterPro" id="IPR039982">
    <property type="entry name" value="Ribosomal_mL65"/>
</dbReference>
<gene>
    <name evidence="5" type="ORF">TCAL_13826</name>
</gene>
<reference evidence="5 6" key="1">
    <citation type="journal article" date="2018" name="Nat. Ecol. Evol.">
        <title>Genomic signatures of mitonuclear coevolution across populations of Tigriopus californicus.</title>
        <authorList>
            <person name="Barreto F.S."/>
            <person name="Watson E.T."/>
            <person name="Lima T.G."/>
            <person name="Willett C.S."/>
            <person name="Edmands S."/>
            <person name="Li W."/>
            <person name="Burton R.S."/>
        </authorList>
    </citation>
    <scope>NUCLEOTIDE SEQUENCE [LARGE SCALE GENOMIC DNA]</scope>
    <source>
        <strain evidence="5 6">San Diego</strain>
    </source>
</reference>
<protein>
    <submittedName>
        <fullName evidence="5">Uncharacterized protein</fullName>
    </submittedName>
</protein>
<keyword evidence="3" id="KW-0496">Mitochondrion</keyword>
<evidence type="ECO:0000313" key="5">
    <source>
        <dbReference type="EMBL" id="TRY78575.1"/>
    </source>
</evidence>
<dbReference type="AlphaFoldDB" id="A0A553PLM3"/>
<comment type="subcellular location">
    <subcellularLocation>
        <location evidence="1">Mitochondrion</location>
    </subcellularLocation>
</comment>
<accession>A0A553PLM3</accession>
<dbReference type="STRING" id="6832.A0A553PLM3"/>
<evidence type="ECO:0000256" key="1">
    <source>
        <dbReference type="ARBA" id="ARBA00004173"/>
    </source>
</evidence>
<dbReference type="InterPro" id="IPR010793">
    <property type="entry name" value="Ribosomal_mL37/mL65"/>
</dbReference>
<dbReference type="Pfam" id="PF07147">
    <property type="entry name" value="PDCD9"/>
    <property type="match status" value="1"/>
</dbReference>
<dbReference type="PANTHER" id="PTHR13014:SF3">
    <property type="entry name" value="LARGE RIBOSOMAL SUBUNIT PROTEIN ML65"/>
    <property type="match status" value="1"/>
</dbReference>
<dbReference type="EMBL" id="VCGU01000003">
    <property type="protein sequence ID" value="TRY78575.1"/>
    <property type="molecule type" value="Genomic_DNA"/>
</dbReference>
<evidence type="ECO:0000256" key="4">
    <source>
        <dbReference type="ARBA" id="ARBA00023274"/>
    </source>
</evidence>
<sequence length="631" mass="73657">MLSTYVWKTERVQTIWPIFLGWYSYKLIDDNLMYGSQEFAQAMTSTHVLEGLPDVYESTRDLGRELALNLAPKYAQLMSDLKKIESADEVLSERIYGHEPFGTPIPESTHALIKGRETRRVHALNSFWVKHILGQAPHLMSAQMDHSPRLEAFWFRSGMGPDKSMIKRRRGSIKHARTNPLRPVKRSPDDEPTVYEPYDRSFQYKAQPILVHRHPSMIPPFLERNHDLCHQQDEVPEFKLDPRTLGYSARSESGVNLPGFWTGSPKSFASLQILSSFNEIGTRVTNTTLADDQYGYREDLMCTKMILAGFGQLLSQACHLGYEPINNISEPLTTQTIITDGLKWKLGAFQLNRTALIDEEDVRFPNNVCWIQPEEDMMKTNEETGQAEVNIDLMGRIIQFYLAQPSAQPEAVAQSLNNVRNNYNRTTFFKQYRALCAREDRPFHLKKPVTQPFQKLYRIDHPAMLFSDGTREEPWFLMTKMDFLGKKHWHPEFKHLDHFDMPRVPKAIRKRLGIKKALCAREDRPFHLKKPVTQPFQKLYRIDHPAMLFSDGTREEPWFLMTKMDFLGKKHWHPEFKHLDHFDMPRVPKAIRKRLGIKKWKKVVAPIPDDNIYKTCLKHNRVENKSKNQQQ</sequence>
<organism evidence="5 6">
    <name type="scientific">Tigriopus californicus</name>
    <name type="common">Marine copepod</name>
    <dbReference type="NCBI Taxonomy" id="6832"/>
    <lineage>
        <taxon>Eukaryota</taxon>
        <taxon>Metazoa</taxon>
        <taxon>Ecdysozoa</taxon>
        <taxon>Arthropoda</taxon>
        <taxon>Crustacea</taxon>
        <taxon>Multicrustacea</taxon>
        <taxon>Hexanauplia</taxon>
        <taxon>Copepoda</taxon>
        <taxon>Harpacticoida</taxon>
        <taxon>Harpacticidae</taxon>
        <taxon>Tigriopus</taxon>
    </lineage>
</organism>
<keyword evidence="6" id="KW-1185">Reference proteome</keyword>
<evidence type="ECO:0000256" key="2">
    <source>
        <dbReference type="ARBA" id="ARBA00022980"/>
    </source>
</evidence>
<dbReference type="GO" id="GO:0006412">
    <property type="term" value="P:translation"/>
    <property type="evidence" value="ECO:0007669"/>
    <property type="project" value="InterPro"/>
</dbReference>
<keyword evidence="4" id="KW-0687">Ribonucleoprotein</keyword>
<comment type="caution">
    <text evidence="5">The sequence shown here is derived from an EMBL/GenBank/DDBJ whole genome shotgun (WGS) entry which is preliminary data.</text>
</comment>